<dbReference type="PANTHER" id="PTHR35936:SF25">
    <property type="entry name" value="ABC TRANSPORTER SUBSTRATE-BINDING PROTEIN"/>
    <property type="match status" value="1"/>
</dbReference>
<gene>
    <name evidence="4" type="ORF">H0A36_22970</name>
</gene>
<evidence type="ECO:0000259" key="3">
    <source>
        <dbReference type="Pfam" id="PF00497"/>
    </source>
</evidence>
<dbReference type="Proteomes" id="UP000569732">
    <property type="component" value="Unassembled WGS sequence"/>
</dbReference>
<sequence length="174" mass="19948">MLGGFYKKEREEYFLYSTPISKSIMALYTKKGSDVLLEYKSLEELKGYLIGVVRGYHYTDSFAAASYLTKLEEVHSEVNLKLLYLNRIHIIAGSRLVLHNLTERKFSEYKGQLIELKPPLKENSLYVLFAKQAERAKVFQKAFEKGLVKLKQSGKIAEIMAKHGFADMDVIGLE</sequence>
<proteinExistence type="inferred from homology"/>
<dbReference type="Pfam" id="PF00497">
    <property type="entry name" value="SBP_bac_3"/>
    <property type="match status" value="1"/>
</dbReference>
<dbReference type="Gene3D" id="3.40.190.10">
    <property type="entry name" value="Periplasmic binding protein-like II"/>
    <property type="match status" value="2"/>
</dbReference>
<name>A0A853IM79_9GAMM</name>
<protein>
    <submittedName>
        <fullName evidence="4">Transporter substrate-binding domain-containing protein</fullName>
    </submittedName>
</protein>
<reference evidence="4 5" key="1">
    <citation type="submission" date="2020-07" db="EMBL/GenBank/DDBJ databases">
        <title>Endozoicomonas sp. nov., isolated from sediment.</title>
        <authorList>
            <person name="Gu T."/>
        </authorList>
    </citation>
    <scope>NUCLEOTIDE SEQUENCE [LARGE SCALE GENOMIC DNA]</scope>
    <source>
        <strain evidence="4 5">SM1973</strain>
    </source>
</reference>
<evidence type="ECO:0000256" key="1">
    <source>
        <dbReference type="ARBA" id="ARBA00010333"/>
    </source>
</evidence>
<accession>A0A853IM79</accession>
<evidence type="ECO:0000256" key="2">
    <source>
        <dbReference type="ARBA" id="ARBA00022729"/>
    </source>
</evidence>
<dbReference type="SUPFAM" id="SSF53850">
    <property type="entry name" value="Periplasmic binding protein-like II"/>
    <property type="match status" value="1"/>
</dbReference>
<comment type="similarity">
    <text evidence="1">Belongs to the bacterial solute-binding protein 3 family.</text>
</comment>
<evidence type="ECO:0000313" key="4">
    <source>
        <dbReference type="EMBL" id="NYZ68886.1"/>
    </source>
</evidence>
<feature type="domain" description="Solute-binding protein family 3/N-terminal" evidence="3">
    <location>
        <begin position="6"/>
        <end position="163"/>
    </location>
</feature>
<keyword evidence="5" id="KW-1185">Reference proteome</keyword>
<dbReference type="EMBL" id="JACCKB010000053">
    <property type="protein sequence ID" value="NYZ68886.1"/>
    <property type="molecule type" value="Genomic_DNA"/>
</dbReference>
<evidence type="ECO:0000313" key="5">
    <source>
        <dbReference type="Proteomes" id="UP000569732"/>
    </source>
</evidence>
<comment type="caution">
    <text evidence="4">The sequence shown here is derived from an EMBL/GenBank/DDBJ whole genome shotgun (WGS) entry which is preliminary data.</text>
</comment>
<dbReference type="PANTHER" id="PTHR35936">
    <property type="entry name" value="MEMBRANE-BOUND LYTIC MUREIN TRANSGLYCOSYLASE F"/>
    <property type="match status" value="1"/>
</dbReference>
<organism evidence="4 5">
    <name type="scientific">Spartinivicinus marinus</name>
    <dbReference type="NCBI Taxonomy" id="2994442"/>
    <lineage>
        <taxon>Bacteria</taxon>
        <taxon>Pseudomonadati</taxon>
        <taxon>Pseudomonadota</taxon>
        <taxon>Gammaproteobacteria</taxon>
        <taxon>Oceanospirillales</taxon>
        <taxon>Zooshikellaceae</taxon>
        <taxon>Spartinivicinus</taxon>
    </lineage>
</organism>
<dbReference type="InterPro" id="IPR001638">
    <property type="entry name" value="Solute-binding_3/MltF_N"/>
</dbReference>
<keyword evidence="2" id="KW-0732">Signal</keyword>
<dbReference type="AlphaFoldDB" id="A0A853IM79"/>